<comment type="caution">
    <text evidence="2">The sequence shown here is derived from an EMBL/GenBank/DDBJ whole genome shotgun (WGS) entry which is preliminary data.</text>
</comment>
<evidence type="ECO:0000256" key="1">
    <source>
        <dbReference type="SAM" id="MobiDB-lite"/>
    </source>
</evidence>
<evidence type="ECO:0000313" key="3">
    <source>
        <dbReference type="Proteomes" id="UP000638353"/>
    </source>
</evidence>
<name>A0A918WTT6_9ACTN</name>
<dbReference type="RefSeq" id="WP_189822219.1">
    <property type="nucleotide sequence ID" value="NZ_BMVC01000002.1"/>
</dbReference>
<protein>
    <submittedName>
        <fullName evidence="2">Uncharacterized protein</fullName>
    </submittedName>
</protein>
<reference evidence="2" key="1">
    <citation type="journal article" date="2014" name="Int. J. Syst. Evol. Microbiol.">
        <title>Complete genome sequence of Corynebacterium casei LMG S-19264T (=DSM 44701T), isolated from a smear-ripened cheese.</title>
        <authorList>
            <consortium name="US DOE Joint Genome Institute (JGI-PGF)"/>
            <person name="Walter F."/>
            <person name="Albersmeier A."/>
            <person name="Kalinowski J."/>
            <person name="Ruckert C."/>
        </authorList>
    </citation>
    <scope>NUCLEOTIDE SEQUENCE</scope>
    <source>
        <strain evidence="2">JCM 4637</strain>
    </source>
</reference>
<proteinExistence type="predicted"/>
<gene>
    <name evidence="2" type="ORF">GCM10010334_09900</name>
</gene>
<organism evidence="2 3">
    <name type="scientific">Streptomyces finlayi</name>
    <dbReference type="NCBI Taxonomy" id="67296"/>
    <lineage>
        <taxon>Bacteria</taxon>
        <taxon>Bacillati</taxon>
        <taxon>Actinomycetota</taxon>
        <taxon>Actinomycetes</taxon>
        <taxon>Kitasatosporales</taxon>
        <taxon>Streptomycetaceae</taxon>
        <taxon>Streptomyces</taxon>
    </lineage>
</organism>
<dbReference type="AlphaFoldDB" id="A0A918WTT6"/>
<sequence length="295" mass="32227">MAVVPQDLLDEVRALRREVRLLSGRAQMRPALDQILHGDVTVGEGGRLLVQDPDGTQILATGQSSAGDWFVRLRRDNGTLAFGVGANTYTGDDAVKQMVRIFSRQGSALFMDDYYSDEFLGRPSIPIPWQPTNASSTTLTTPQVSWLAASRVQCAVFYLSFEVWVSAGATVTVELDCSAPGTSWESWQTWTVAAGATGKWEIREFTRPMHGIRHFTHAYWRLKHHVSKGTGTAITNVWGSYQRNTFTVAETPDPPAAAASAARELGLPHDAEQPAPPPAGDAVDEVLPGLHRIDD</sequence>
<feature type="region of interest" description="Disordered" evidence="1">
    <location>
        <begin position="249"/>
        <end position="295"/>
    </location>
</feature>
<dbReference type="Proteomes" id="UP000638353">
    <property type="component" value="Unassembled WGS sequence"/>
</dbReference>
<evidence type="ECO:0000313" key="2">
    <source>
        <dbReference type="EMBL" id="GHC82010.1"/>
    </source>
</evidence>
<dbReference type="EMBL" id="BMVC01000002">
    <property type="protein sequence ID" value="GHC82010.1"/>
    <property type="molecule type" value="Genomic_DNA"/>
</dbReference>
<accession>A0A918WTT6</accession>
<reference evidence="2" key="2">
    <citation type="submission" date="2020-09" db="EMBL/GenBank/DDBJ databases">
        <authorList>
            <person name="Sun Q."/>
            <person name="Ohkuma M."/>
        </authorList>
    </citation>
    <scope>NUCLEOTIDE SEQUENCE</scope>
    <source>
        <strain evidence="2">JCM 4637</strain>
    </source>
</reference>